<dbReference type="EMBL" id="CP001727">
    <property type="protein sequence ID" value="ACV59548.1"/>
    <property type="molecule type" value="Genomic_DNA"/>
</dbReference>
<reference evidence="1 2" key="2">
    <citation type="journal article" date="2010" name="Stand. Genomic Sci.">
        <title>Complete genome sequence of Alicyclobacillus acidocaldarius type strain (104-IA).</title>
        <authorList>
            <person name="Mavromatis K."/>
            <person name="Sikorski J."/>
            <person name="Lapidus A."/>
            <person name="Glavina Del Rio T."/>
            <person name="Copeland A."/>
            <person name="Tice H."/>
            <person name="Cheng J.F."/>
            <person name="Lucas S."/>
            <person name="Chen F."/>
            <person name="Nolan M."/>
            <person name="Bruce D."/>
            <person name="Goodwin L."/>
            <person name="Pitluck S."/>
            <person name="Ivanova N."/>
            <person name="Ovchinnikova G."/>
            <person name="Pati A."/>
            <person name="Chen A."/>
            <person name="Palaniappan K."/>
            <person name="Land M."/>
            <person name="Hauser L."/>
            <person name="Chang Y.J."/>
            <person name="Jeffries C.D."/>
            <person name="Chain P."/>
            <person name="Meincke L."/>
            <person name="Sims D."/>
            <person name="Chertkov O."/>
            <person name="Han C."/>
            <person name="Brettin T."/>
            <person name="Detter J.C."/>
            <person name="Wahrenburg C."/>
            <person name="Rohde M."/>
            <person name="Pukall R."/>
            <person name="Goker M."/>
            <person name="Bristow J."/>
            <person name="Eisen J.A."/>
            <person name="Markowitz V."/>
            <person name="Hugenholtz P."/>
            <person name="Klenk H.P."/>
            <person name="Kyrpides N.C."/>
        </authorList>
    </citation>
    <scope>NUCLEOTIDE SEQUENCE [LARGE SCALE GENOMIC DNA]</scope>
    <source>
        <strain evidence="2">ATCC 27009 / DSM 446 / BCRC 14685 / JCM 5260 / KCTC 1825 / NBRC 15652 / NCIMB 11725 / NRRL B-14509 / 104-IA</strain>
    </source>
</reference>
<name>C8WT33_ALIAD</name>
<dbReference type="HOGENOM" id="CLU_613442_0_0_9"/>
<evidence type="ECO:0000313" key="1">
    <source>
        <dbReference type="EMBL" id="ACV59548.1"/>
    </source>
</evidence>
<keyword evidence="2" id="KW-1185">Reference proteome</keyword>
<dbReference type="KEGG" id="aac:Aaci_2543"/>
<proteinExistence type="predicted"/>
<sequence length="446" mass="48397">MRKSRLIRASVSSGAAIIAALIVLGVHSRVVHAGYITTPNYDWQPPSPASPSGNLPLYPGGTGNVNMSVEQIFYDYSLITDPGLVSTYSCQTNGQTLVGGAEVTLSWPVGGGAWDSYYSNMPQGQHQYLQAQDYLFAVANGKYYWDGFIMAYDDQTLLQRNPGAPNGYIMAESSLANTLAEQMEGNVSWEQTHFFQYAYQNVSGGSNSGGFGSSNSFSGYEVLDWNLVHWLSGAVTVESSYAGTKWMASPNPSLWAAFCDTSLNQFIEEVLFAPTLQSNILSLSAKYPTVVAGQNEIIHVVGAQYTYETQAHLEAAELIGPNGTTWFTKSDFQNDYGTYPGGGSYIWDPYSAGYSQAFAQAFSSGPHDGGPNSEQNPDDMVWIKGGRPGGYGSAVNYISENMTLNTTGWAPGTYKLNLWELDQFARGNLSQYDPTTGYSPPIEFAA</sequence>
<dbReference type="Proteomes" id="UP000001917">
    <property type="component" value="Chromosome"/>
</dbReference>
<evidence type="ECO:0000313" key="2">
    <source>
        <dbReference type="Proteomes" id="UP000001917"/>
    </source>
</evidence>
<protein>
    <submittedName>
        <fullName evidence="1">Uncharacterized protein</fullName>
    </submittedName>
</protein>
<organism evidence="1 2">
    <name type="scientific">Alicyclobacillus acidocaldarius subsp. acidocaldarius (strain ATCC 27009 / DSM 446 / BCRC 14685 / JCM 5260 / KCTC 1825 / NBRC 15652 / NCIMB 11725 / NRRL B-14509 / 104-IA)</name>
    <name type="common">Bacillus acidocaldarius</name>
    <dbReference type="NCBI Taxonomy" id="521098"/>
    <lineage>
        <taxon>Bacteria</taxon>
        <taxon>Bacillati</taxon>
        <taxon>Bacillota</taxon>
        <taxon>Bacilli</taxon>
        <taxon>Bacillales</taxon>
        <taxon>Alicyclobacillaceae</taxon>
        <taxon>Alicyclobacillus</taxon>
    </lineage>
</organism>
<accession>C8WT33</accession>
<gene>
    <name evidence="1" type="ordered locus">Aaci_2543</name>
</gene>
<dbReference type="RefSeq" id="WP_012811788.1">
    <property type="nucleotide sequence ID" value="NC_013205.1"/>
</dbReference>
<reference evidence="2" key="1">
    <citation type="submission" date="2009-09" db="EMBL/GenBank/DDBJ databases">
        <title>The complete chromosome of Alicyclobacillus acidocaldarius subsp. acidocaldarius DSM 446.</title>
        <authorList>
            <consortium name="US DOE Joint Genome Institute (JGI-PGF)"/>
            <person name="Lucas S."/>
            <person name="Copeland A."/>
            <person name="Lapidus A."/>
            <person name="Glavina del Rio T."/>
            <person name="Dalin E."/>
            <person name="Tice H."/>
            <person name="Bruce D."/>
            <person name="Goodwin L."/>
            <person name="Pitluck S."/>
            <person name="Kyrpides N."/>
            <person name="Mavromatis K."/>
            <person name="Ivanova N."/>
            <person name="Ovchinnikova G."/>
            <person name="Chertkov O."/>
            <person name="Sims D."/>
            <person name="Brettin T."/>
            <person name="Detter J.C."/>
            <person name="Han C."/>
            <person name="Larimer F."/>
            <person name="Land M."/>
            <person name="Hauser L."/>
            <person name="Markowitz V."/>
            <person name="Cheng J.-F."/>
            <person name="Hugenholtz P."/>
            <person name="Woyke T."/>
            <person name="Wu D."/>
            <person name="Pukall R."/>
            <person name="Klenk H.-P."/>
            <person name="Eisen J.A."/>
        </authorList>
    </citation>
    <scope>NUCLEOTIDE SEQUENCE [LARGE SCALE GENOMIC DNA]</scope>
    <source>
        <strain evidence="2">ATCC 27009 / DSM 446 / BCRC 14685 / JCM 5260 / KCTC 1825 / NBRC 15652 / NCIMB 11725 / NRRL B-14509 / 104-IA</strain>
    </source>
</reference>
<dbReference type="AlphaFoldDB" id="C8WT33"/>